<dbReference type="Proteomes" id="UP000750711">
    <property type="component" value="Unassembled WGS sequence"/>
</dbReference>
<evidence type="ECO:0000313" key="1">
    <source>
        <dbReference type="EMBL" id="KAH0551762.1"/>
    </source>
</evidence>
<protein>
    <submittedName>
        <fullName evidence="1">Uncharacterized protein</fullName>
    </submittedName>
</protein>
<accession>A0A9P8IDH5</accession>
<comment type="caution">
    <text evidence="1">The sequence shown here is derived from an EMBL/GenBank/DDBJ whole genome shotgun (WGS) entry which is preliminary data.</text>
</comment>
<evidence type="ECO:0000313" key="2">
    <source>
        <dbReference type="Proteomes" id="UP000750711"/>
    </source>
</evidence>
<dbReference type="EMBL" id="JAGHQM010001790">
    <property type="protein sequence ID" value="KAH0551762.1"/>
    <property type="molecule type" value="Genomic_DNA"/>
</dbReference>
<proteinExistence type="predicted"/>
<name>A0A9P8IDH5_9PEZI</name>
<reference evidence="1" key="1">
    <citation type="submission" date="2021-03" db="EMBL/GenBank/DDBJ databases">
        <title>Comparative genomics and phylogenomic investigation of the class Geoglossomycetes provide insights into ecological specialization and systematics.</title>
        <authorList>
            <person name="Melie T."/>
            <person name="Pirro S."/>
            <person name="Miller A.N."/>
            <person name="Quandt A."/>
        </authorList>
    </citation>
    <scope>NUCLEOTIDE SEQUENCE</scope>
    <source>
        <strain evidence="1">CAQ_001_2017</strain>
    </source>
</reference>
<dbReference type="AlphaFoldDB" id="A0A9P8IDH5"/>
<gene>
    <name evidence="1" type="ORF">GP486_007021</name>
</gene>
<organism evidence="1 2">
    <name type="scientific">Trichoglossum hirsutum</name>
    <dbReference type="NCBI Taxonomy" id="265104"/>
    <lineage>
        <taxon>Eukaryota</taxon>
        <taxon>Fungi</taxon>
        <taxon>Dikarya</taxon>
        <taxon>Ascomycota</taxon>
        <taxon>Pezizomycotina</taxon>
        <taxon>Geoglossomycetes</taxon>
        <taxon>Geoglossales</taxon>
        <taxon>Geoglossaceae</taxon>
        <taxon>Trichoglossum</taxon>
    </lineage>
</organism>
<keyword evidence="2" id="KW-1185">Reference proteome</keyword>
<sequence length="76" mass="8799">MERARNPDLEEDPVVTAFLEAALREVLLKIETRPDYLLTDEEFSLFCFSRGGYEDHQHAAIIAAIARFWDSKDRAK</sequence>